<keyword evidence="4 6" id="KW-0472">Membrane</keyword>
<organism evidence="7 8">
    <name type="scientific">Rhizopus microsporus ATCC 52813</name>
    <dbReference type="NCBI Taxonomy" id="1340429"/>
    <lineage>
        <taxon>Eukaryota</taxon>
        <taxon>Fungi</taxon>
        <taxon>Fungi incertae sedis</taxon>
        <taxon>Mucoromycota</taxon>
        <taxon>Mucoromycotina</taxon>
        <taxon>Mucoromycetes</taxon>
        <taxon>Mucorales</taxon>
        <taxon>Mucorineae</taxon>
        <taxon>Rhizopodaceae</taxon>
        <taxon>Rhizopus</taxon>
    </lineage>
</organism>
<gene>
    <name evidence="7" type="ORF">RHIMIDRAFT_275797</name>
</gene>
<feature type="transmembrane region" description="Helical" evidence="6">
    <location>
        <begin position="165"/>
        <end position="188"/>
    </location>
</feature>
<evidence type="ECO:0000256" key="4">
    <source>
        <dbReference type="ARBA" id="ARBA00023136"/>
    </source>
</evidence>
<feature type="transmembrane region" description="Helical" evidence="6">
    <location>
        <begin position="571"/>
        <end position="593"/>
    </location>
</feature>
<evidence type="ECO:0000256" key="1">
    <source>
        <dbReference type="ARBA" id="ARBA00004141"/>
    </source>
</evidence>
<evidence type="ECO:0000256" key="5">
    <source>
        <dbReference type="SAM" id="MobiDB-lite"/>
    </source>
</evidence>
<reference evidence="7 8" key="1">
    <citation type="journal article" date="2016" name="Proc. Natl. Acad. Sci. U.S.A.">
        <title>Lipid metabolic changes in an early divergent fungus govern the establishment of a mutualistic symbiosis with endobacteria.</title>
        <authorList>
            <person name="Lastovetsky O.A."/>
            <person name="Gaspar M.L."/>
            <person name="Mondo S.J."/>
            <person name="LaButti K.M."/>
            <person name="Sandor L."/>
            <person name="Grigoriev I.V."/>
            <person name="Henry S.A."/>
            <person name="Pawlowska T.E."/>
        </authorList>
    </citation>
    <scope>NUCLEOTIDE SEQUENCE [LARGE SCALE GENOMIC DNA]</scope>
    <source>
        <strain evidence="7 8">ATCC 52813</strain>
    </source>
</reference>
<comment type="subcellular location">
    <subcellularLocation>
        <location evidence="1">Membrane</location>
        <topology evidence="1">Multi-pass membrane protein</topology>
    </subcellularLocation>
</comment>
<feature type="transmembrane region" description="Helical" evidence="6">
    <location>
        <begin position="410"/>
        <end position="429"/>
    </location>
</feature>
<dbReference type="NCBIfam" id="TIGR01197">
    <property type="entry name" value="nramp"/>
    <property type="match status" value="1"/>
</dbReference>
<dbReference type="GeneID" id="35443559"/>
<dbReference type="NCBIfam" id="NF037982">
    <property type="entry name" value="Nramp_1"/>
    <property type="match status" value="2"/>
</dbReference>
<dbReference type="RefSeq" id="XP_023468363.1">
    <property type="nucleotide sequence ID" value="XM_023612570.1"/>
</dbReference>
<keyword evidence="2 6" id="KW-0812">Transmembrane</keyword>
<feature type="transmembrane region" description="Helical" evidence="6">
    <location>
        <begin position="360"/>
        <end position="379"/>
    </location>
</feature>
<dbReference type="AlphaFoldDB" id="A0A2G4T0V3"/>
<proteinExistence type="inferred from homology"/>
<evidence type="ECO:0000313" key="8">
    <source>
        <dbReference type="Proteomes" id="UP000242254"/>
    </source>
</evidence>
<dbReference type="PRINTS" id="PR00447">
    <property type="entry name" value="NATRESASSCMP"/>
</dbReference>
<evidence type="ECO:0000256" key="3">
    <source>
        <dbReference type="ARBA" id="ARBA00022989"/>
    </source>
</evidence>
<dbReference type="Pfam" id="PF01566">
    <property type="entry name" value="Nramp"/>
    <property type="match status" value="2"/>
</dbReference>
<dbReference type="GO" id="GO:0030026">
    <property type="term" value="P:intracellular manganese ion homeostasis"/>
    <property type="evidence" value="ECO:0007669"/>
    <property type="project" value="TreeGrafter"/>
</dbReference>
<sequence length="595" mass="65755">MLKSFGRITKYLKTLGKFIGPGFMIAVGYLDPGNWATDMEGGSSFGYRLLFIILVSNIIAVFLQNLTIRLGTVTGLDLASASRKFFPKWLNLFLYVLAEIAIIATDIAEVIGSAIALNLLFPSLPLPAGVAITAVDVFIILLFYNEDVEDDENSTSGRMVRIFEIFVMMLVAAVGICFIIELAYSDIVAVDVFKGFLPTREIFTEPEVLYVAIGIIGATVMPHNLYLHSFIVQSRCREWKISRPKVSKRGEQWIVKSNQFDLQPNKPVQQNMTPLEMIMSHTSIPVDSSGQVNFESVRKYLDRSLKKNLHYGFMDLLVALTFAFFVNCSILIVASANFYYTSGGQGQQQIQDLFSAHALLLQYLGPPAAVTFALALLCAGQSSTLTATLAGQVIMSGFLGMTTRPWIRRIVTRLIAITPAMVAACVAGRSGLSNMLVASQVALSIQLPFAVVPLVYLTSRRSTMKLDLVVEGKEVDSIPLVTEQAKMSLIDRLVSRLRFSRSKSDWTRFPQFSKLNKRAVKDFFVQSSGQGEEEEERPSSDSSIEEKPNNRLTIDALPEPLVYANGKVTKVISVLVALLLIGLNGYLVVSLFMQI</sequence>
<dbReference type="HAMAP" id="MF_00221">
    <property type="entry name" value="NRAMP"/>
    <property type="match status" value="1"/>
</dbReference>
<dbReference type="Proteomes" id="UP000242254">
    <property type="component" value="Unassembled WGS sequence"/>
</dbReference>
<feature type="transmembrane region" description="Helical" evidence="6">
    <location>
        <begin position="316"/>
        <end position="340"/>
    </location>
</feature>
<dbReference type="InterPro" id="IPR001046">
    <property type="entry name" value="NRAMP_fam"/>
</dbReference>
<feature type="transmembrane region" description="Helical" evidence="6">
    <location>
        <begin position="208"/>
        <end position="227"/>
    </location>
</feature>
<dbReference type="GO" id="GO:0005886">
    <property type="term" value="C:plasma membrane"/>
    <property type="evidence" value="ECO:0007669"/>
    <property type="project" value="TreeGrafter"/>
</dbReference>
<dbReference type="PANTHER" id="PTHR11706:SF101">
    <property type="entry name" value="MANGANESE TRANSPORTER SMF1"/>
    <property type="match status" value="1"/>
</dbReference>
<dbReference type="GO" id="GO:0005384">
    <property type="term" value="F:manganese ion transmembrane transporter activity"/>
    <property type="evidence" value="ECO:0007669"/>
    <property type="project" value="TreeGrafter"/>
</dbReference>
<accession>A0A2G4T0V3</accession>
<feature type="transmembrane region" description="Helical" evidence="6">
    <location>
        <begin position="126"/>
        <end position="144"/>
    </location>
</feature>
<dbReference type="GO" id="GO:0034755">
    <property type="term" value="P:iron ion transmembrane transport"/>
    <property type="evidence" value="ECO:0007669"/>
    <property type="project" value="TreeGrafter"/>
</dbReference>
<evidence type="ECO:0000256" key="2">
    <source>
        <dbReference type="ARBA" id="ARBA00022692"/>
    </source>
</evidence>
<name>A0A2G4T0V3_RHIZD</name>
<feature type="transmembrane region" description="Helical" evidence="6">
    <location>
        <begin position="12"/>
        <end position="30"/>
    </location>
</feature>
<feature type="transmembrane region" description="Helical" evidence="6">
    <location>
        <begin position="45"/>
        <end position="63"/>
    </location>
</feature>
<keyword evidence="3 6" id="KW-1133">Transmembrane helix</keyword>
<dbReference type="EMBL" id="KZ303845">
    <property type="protein sequence ID" value="PHZ14655.1"/>
    <property type="molecule type" value="Genomic_DNA"/>
</dbReference>
<dbReference type="STRING" id="1340429.A0A2G4T0V3"/>
<dbReference type="GO" id="GO:0015086">
    <property type="term" value="F:cadmium ion transmembrane transporter activity"/>
    <property type="evidence" value="ECO:0007669"/>
    <property type="project" value="TreeGrafter"/>
</dbReference>
<protein>
    <submittedName>
        <fullName evidence="7">Natural resistance-associated macrophage protein</fullName>
    </submittedName>
</protein>
<keyword evidence="8" id="KW-1185">Reference proteome</keyword>
<evidence type="ECO:0000256" key="6">
    <source>
        <dbReference type="SAM" id="Phobius"/>
    </source>
</evidence>
<dbReference type="PANTHER" id="PTHR11706">
    <property type="entry name" value="SOLUTE CARRIER PROTEIN FAMILY 11 MEMBER"/>
    <property type="match status" value="1"/>
</dbReference>
<feature type="transmembrane region" description="Helical" evidence="6">
    <location>
        <begin position="435"/>
        <end position="457"/>
    </location>
</feature>
<evidence type="ECO:0000313" key="7">
    <source>
        <dbReference type="EMBL" id="PHZ14655.1"/>
    </source>
</evidence>
<feature type="transmembrane region" description="Helical" evidence="6">
    <location>
        <begin position="92"/>
        <end position="120"/>
    </location>
</feature>
<feature type="region of interest" description="Disordered" evidence="5">
    <location>
        <begin position="527"/>
        <end position="549"/>
    </location>
</feature>